<dbReference type="InterPro" id="IPR016166">
    <property type="entry name" value="FAD-bd_PCMH"/>
</dbReference>
<dbReference type="InterPro" id="IPR006094">
    <property type="entry name" value="Oxid_FAD_bind_N"/>
</dbReference>
<dbReference type="RefSeq" id="WP_263608698.1">
    <property type="nucleotide sequence ID" value="NZ_JAOVQM010000005.1"/>
</dbReference>
<dbReference type="EMBL" id="JAOVQM010000005">
    <property type="protein sequence ID" value="MCV2232510.1"/>
    <property type="molecule type" value="Genomic_DNA"/>
</dbReference>
<dbReference type="PANTHER" id="PTHR42934:SF2">
    <property type="entry name" value="GLYCOLATE OXIDASE SUBUNIT GLCD"/>
    <property type="match status" value="1"/>
</dbReference>
<comment type="caution">
    <text evidence="6">The sequence shown here is derived from an EMBL/GenBank/DDBJ whole genome shotgun (WGS) entry which is preliminary data.</text>
</comment>
<dbReference type="InterPro" id="IPR036318">
    <property type="entry name" value="FAD-bd_PCMH-like_sf"/>
</dbReference>
<organism evidence="6 7">
    <name type="scientific">Paracholeplasma manati</name>
    <dbReference type="NCBI Taxonomy" id="591373"/>
    <lineage>
        <taxon>Bacteria</taxon>
        <taxon>Bacillati</taxon>
        <taxon>Mycoplasmatota</taxon>
        <taxon>Mollicutes</taxon>
        <taxon>Acholeplasmatales</taxon>
        <taxon>Acholeplasmataceae</taxon>
        <taxon>Paracholeplasma</taxon>
    </lineage>
</organism>
<evidence type="ECO:0000313" key="7">
    <source>
        <dbReference type="Proteomes" id="UP001177160"/>
    </source>
</evidence>
<protein>
    <submittedName>
        <fullName evidence="6">FAD-binding oxidoreductase</fullName>
    </submittedName>
</protein>
<evidence type="ECO:0000256" key="3">
    <source>
        <dbReference type="ARBA" id="ARBA00022827"/>
    </source>
</evidence>
<dbReference type="SUPFAM" id="SSF55103">
    <property type="entry name" value="FAD-linked oxidases, C-terminal domain"/>
    <property type="match status" value="1"/>
</dbReference>
<evidence type="ECO:0000256" key="4">
    <source>
        <dbReference type="ARBA" id="ARBA00023002"/>
    </source>
</evidence>
<dbReference type="Proteomes" id="UP001177160">
    <property type="component" value="Unassembled WGS sequence"/>
</dbReference>
<dbReference type="InterPro" id="IPR016169">
    <property type="entry name" value="FAD-bd_PCMH_sub2"/>
</dbReference>
<dbReference type="Gene3D" id="3.30.465.10">
    <property type="match status" value="1"/>
</dbReference>
<comment type="cofactor">
    <cofactor evidence="1">
        <name>FAD</name>
        <dbReference type="ChEBI" id="CHEBI:57692"/>
    </cofactor>
</comment>
<dbReference type="PROSITE" id="PS51387">
    <property type="entry name" value="FAD_PCMH"/>
    <property type="match status" value="1"/>
</dbReference>
<dbReference type="InterPro" id="IPR051914">
    <property type="entry name" value="FAD-linked_OxidoTrans_Type4"/>
</dbReference>
<dbReference type="InterPro" id="IPR004113">
    <property type="entry name" value="FAD-bd_oxidored_4_C"/>
</dbReference>
<dbReference type="InterPro" id="IPR016164">
    <property type="entry name" value="FAD-linked_Oxase-like_C"/>
</dbReference>
<dbReference type="Pfam" id="PF02913">
    <property type="entry name" value="FAD-oxidase_C"/>
    <property type="match status" value="1"/>
</dbReference>
<reference evidence="6" key="1">
    <citation type="submission" date="2022-09" db="EMBL/GenBank/DDBJ databases">
        <title>Novel Mycoplasma species identified in domestic and wild animals.</title>
        <authorList>
            <person name="Volokhov D.V."/>
            <person name="Furtak V.A."/>
            <person name="Zagorodnyaya T.A."/>
        </authorList>
    </citation>
    <scope>NUCLEOTIDE SEQUENCE</scope>
    <source>
        <strain evidence="6">Oakley</strain>
    </source>
</reference>
<sequence>MFKQLDRHDIEVLTNIVGAEHITVGGDIDHEFTHDELKNVSGKPEAHVYVSDKYQVSKIMAYAYENNLPVTVRGAGTGLVGSCVPVHGGILLNTSKMNHIIELDNVNLTLTVEPGVLLLDIYEAVEKENLFYAPDPGEKTATIGGNISTNAGGMRAIKYGVTRDWVRGLEVVLPNGEIIQTGGKVVKNSTGYGLKDLIIGSEGTLGIIVSATLKLISKPKKTVSLLVPFHNREEAIKAAPVLIKNHVTPTAVEFLEKQSLQYSETFLGKKIPHNNFEAYLLLSYDGNTDASVENDIKIASNMCLELGAIDVFLVDTAERAKSVWTVRGGFLEAIKSSTDEIDEIDVCLPRSAVSAYLAYAREVSEQLHIRIPYFGHIGDGNLHIYFCKDGMSQSDWESIVHKGFKLMYDKAFEMGGVVSGEHGIGYAKKAYMIDLLGDTQIQLMKGIKQVFDPKGILNPSKVI</sequence>
<gene>
    <name evidence="6" type="ORF">N7548_06690</name>
</gene>
<dbReference type="Gene3D" id="3.30.70.2740">
    <property type="match status" value="1"/>
</dbReference>
<accession>A0ABT2Y708</accession>
<name>A0ABT2Y708_9MOLU</name>
<dbReference type="Pfam" id="PF01565">
    <property type="entry name" value="FAD_binding_4"/>
    <property type="match status" value="1"/>
</dbReference>
<feature type="domain" description="FAD-binding PCMH-type" evidence="5">
    <location>
        <begin position="40"/>
        <end position="218"/>
    </location>
</feature>
<dbReference type="SUPFAM" id="SSF56176">
    <property type="entry name" value="FAD-binding/transporter-associated domain-like"/>
    <property type="match status" value="1"/>
</dbReference>
<evidence type="ECO:0000256" key="2">
    <source>
        <dbReference type="ARBA" id="ARBA00022630"/>
    </source>
</evidence>
<keyword evidence="3" id="KW-0274">FAD</keyword>
<dbReference type="InterPro" id="IPR016171">
    <property type="entry name" value="Vanillyl_alc_oxidase_C-sub2"/>
</dbReference>
<dbReference type="PANTHER" id="PTHR42934">
    <property type="entry name" value="GLYCOLATE OXIDASE SUBUNIT GLCD"/>
    <property type="match status" value="1"/>
</dbReference>
<evidence type="ECO:0000313" key="6">
    <source>
        <dbReference type="EMBL" id="MCV2232510.1"/>
    </source>
</evidence>
<keyword evidence="2" id="KW-0285">Flavoprotein</keyword>
<keyword evidence="7" id="KW-1185">Reference proteome</keyword>
<proteinExistence type="predicted"/>
<keyword evidence="4" id="KW-0560">Oxidoreductase</keyword>
<evidence type="ECO:0000256" key="1">
    <source>
        <dbReference type="ARBA" id="ARBA00001974"/>
    </source>
</evidence>
<dbReference type="Gene3D" id="1.10.45.10">
    <property type="entry name" value="Vanillyl-alcohol Oxidase, Chain A, domain 4"/>
    <property type="match status" value="1"/>
</dbReference>
<evidence type="ECO:0000259" key="5">
    <source>
        <dbReference type="PROSITE" id="PS51387"/>
    </source>
</evidence>